<name>A0A4Q7PF22_9FLAO</name>
<comment type="caution">
    <text evidence="2">The sequence shown here is derived from an EMBL/GenBank/DDBJ whole genome shotgun (WGS) entry which is preliminary data.</text>
</comment>
<dbReference type="InterPro" id="IPR051783">
    <property type="entry name" value="NAD(P)-dependent_oxidoreduct"/>
</dbReference>
<reference evidence="2 3" key="1">
    <citation type="submission" date="2019-02" db="EMBL/GenBank/DDBJ databases">
        <title>Genomic Encyclopedia of Type Strains, Phase IV (KMG-IV): sequencing the most valuable type-strain genomes for metagenomic binning, comparative biology and taxonomic classification.</title>
        <authorList>
            <person name="Goeker M."/>
        </authorList>
    </citation>
    <scope>NUCLEOTIDE SEQUENCE [LARGE SCALE GENOMIC DNA]</scope>
    <source>
        <strain evidence="2 3">DSM 17196</strain>
    </source>
</reference>
<evidence type="ECO:0000313" key="3">
    <source>
        <dbReference type="Proteomes" id="UP000292262"/>
    </source>
</evidence>
<organism evidence="2 3">
    <name type="scientific">Aquimarina brevivitae</name>
    <dbReference type="NCBI Taxonomy" id="323412"/>
    <lineage>
        <taxon>Bacteria</taxon>
        <taxon>Pseudomonadati</taxon>
        <taxon>Bacteroidota</taxon>
        <taxon>Flavobacteriia</taxon>
        <taxon>Flavobacteriales</taxon>
        <taxon>Flavobacteriaceae</taxon>
        <taxon>Aquimarina</taxon>
    </lineage>
</organism>
<evidence type="ECO:0000259" key="1">
    <source>
        <dbReference type="Pfam" id="PF03446"/>
    </source>
</evidence>
<dbReference type="GO" id="GO:0005737">
    <property type="term" value="C:cytoplasm"/>
    <property type="evidence" value="ECO:0007669"/>
    <property type="project" value="TreeGrafter"/>
</dbReference>
<dbReference type="OrthoDB" id="751203at2"/>
<dbReference type="GO" id="GO:0050661">
    <property type="term" value="F:NADP binding"/>
    <property type="evidence" value="ECO:0007669"/>
    <property type="project" value="InterPro"/>
</dbReference>
<dbReference type="InterPro" id="IPR006115">
    <property type="entry name" value="6PGDH_NADP-bd"/>
</dbReference>
<dbReference type="AlphaFoldDB" id="A0A4Q7PF22"/>
<dbReference type="RefSeq" id="WP_130284937.1">
    <property type="nucleotide sequence ID" value="NZ_SGXE01000001.1"/>
</dbReference>
<dbReference type="EMBL" id="SGXE01000001">
    <property type="protein sequence ID" value="RZS99073.1"/>
    <property type="molecule type" value="Genomic_DNA"/>
</dbReference>
<dbReference type="PANTHER" id="PTHR48079:SF6">
    <property type="entry name" value="NAD(P)-BINDING DOMAIN-CONTAINING PROTEIN-RELATED"/>
    <property type="match status" value="1"/>
</dbReference>
<keyword evidence="3" id="KW-1185">Reference proteome</keyword>
<feature type="domain" description="6-phosphogluconate dehydrogenase NADP-binding" evidence="1">
    <location>
        <begin position="4"/>
        <end position="77"/>
    </location>
</feature>
<dbReference type="InterPro" id="IPR036291">
    <property type="entry name" value="NAD(P)-bd_dom_sf"/>
</dbReference>
<evidence type="ECO:0000313" key="2">
    <source>
        <dbReference type="EMBL" id="RZS99073.1"/>
    </source>
</evidence>
<sequence length="272" mass="30200">MSKTISILGIGWLGFPLALDLIAKGYQVKGSTTSLMKIRKLKQKGIQPYHIIVKENGIAGEIKEFLEESEVLIINIPPGLRGNPDINFVAKIKNLIAPINKSTVKQLLFVSSTSVFEDLEDFPIINDTTTPLASKNAGKQLIQAESLLTDTKSFQTTILRFGGLFGPNRHPATMLSGKTDLKNPKAPVNLIHQQDCIGVINAILNKDIWGETFNAAYPDHPEKETYYTKICEQMGLPIPQYDYETVSKGKIISAALLMEALEFEFKFNLYSI</sequence>
<dbReference type="GO" id="GO:0004029">
    <property type="term" value="F:aldehyde dehydrogenase (NAD+) activity"/>
    <property type="evidence" value="ECO:0007669"/>
    <property type="project" value="TreeGrafter"/>
</dbReference>
<accession>A0A4Q7PF22</accession>
<proteinExistence type="predicted"/>
<dbReference type="PANTHER" id="PTHR48079">
    <property type="entry name" value="PROTEIN YEEZ"/>
    <property type="match status" value="1"/>
</dbReference>
<dbReference type="Proteomes" id="UP000292262">
    <property type="component" value="Unassembled WGS sequence"/>
</dbReference>
<dbReference type="Pfam" id="PF03446">
    <property type="entry name" value="NAD_binding_2"/>
    <property type="match status" value="1"/>
</dbReference>
<dbReference type="Gene3D" id="3.40.50.720">
    <property type="entry name" value="NAD(P)-binding Rossmann-like Domain"/>
    <property type="match status" value="1"/>
</dbReference>
<protein>
    <submittedName>
        <fullName evidence="2">Nucleoside-diphosphate-sugar epimerase</fullName>
    </submittedName>
</protein>
<gene>
    <name evidence="2" type="ORF">EV197_0277</name>
</gene>
<dbReference type="SUPFAM" id="SSF51735">
    <property type="entry name" value="NAD(P)-binding Rossmann-fold domains"/>
    <property type="match status" value="1"/>
</dbReference>